<gene>
    <name evidence="2" type="ORF">IAG43_05450</name>
</gene>
<keyword evidence="1" id="KW-0812">Transmembrane</keyword>
<dbReference type="EMBL" id="CP060825">
    <property type="protein sequence ID" value="QNP62435.1"/>
    <property type="molecule type" value="Genomic_DNA"/>
</dbReference>
<keyword evidence="3" id="KW-1185">Reference proteome</keyword>
<dbReference type="Proteomes" id="UP000516230">
    <property type="component" value="Chromosome"/>
</dbReference>
<dbReference type="KEGG" id="sgj:IAG43_05450"/>
<feature type="transmembrane region" description="Helical" evidence="1">
    <location>
        <begin position="20"/>
        <end position="41"/>
    </location>
</feature>
<feature type="transmembrane region" description="Helical" evidence="1">
    <location>
        <begin position="53"/>
        <end position="76"/>
    </location>
</feature>
<evidence type="ECO:0000313" key="3">
    <source>
        <dbReference type="Proteomes" id="UP000516230"/>
    </source>
</evidence>
<keyword evidence="1" id="KW-0472">Membrane</keyword>
<organism evidence="2 3">
    <name type="scientific">Streptomyces genisteinicus</name>
    <dbReference type="NCBI Taxonomy" id="2768068"/>
    <lineage>
        <taxon>Bacteria</taxon>
        <taxon>Bacillati</taxon>
        <taxon>Actinomycetota</taxon>
        <taxon>Actinomycetes</taxon>
        <taxon>Kitasatosporales</taxon>
        <taxon>Streptomycetaceae</taxon>
        <taxon>Streptomyces</taxon>
    </lineage>
</organism>
<name>A0A7H0HPG9_9ACTN</name>
<evidence type="ECO:0000256" key="1">
    <source>
        <dbReference type="SAM" id="Phobius"/>
    </source>
</evidence>
<accession>A0A7H0HPG9</accession>
<sequence>MNGRVPGEPPAGHETGCLRWVLGVPLFLLELTAAFCCWAALTVRPSYPGDAGALAGIAAACLVAVVAAAPALLIALTRSARLAFGRWPAVPPVVFLLIASGRLATL</sequence>
<evidence type="ECO:0000313" key="2">
    <source>
        <dbReference type="EMBL" id="QNP62435.1"/>
    </source>
</evidence>
<keyword evidence="1" id="KW-1133">Transmembrane helix</keyword>
<reference evidence="2 3" key="1">
    <citation type="submission" date="2020-08" db="EMBL/GenBank/DDBJ databases">
        <title>A novel species.</title>
        <authorList>
            <person name="Gao J."/>
        </authorList>
    </citation>
    <scope>NUCLEOTIDE SEQUENCE [LARGE SCALE GENOMIC DNA]</scope>
    <source>
        <strain evidence="2 3">CRPJ-33</strain>
    </source>
</reference>
<protein>
    <submittedName>
        <fullName evidence="2">Uncharacterized protein</fullName>
    </submittedName>
</protein>
<dbReference type="AlphaFoldDB" id="A0A7H0HPG9"/>
<dbReference type="RefSeq" id="WP_187739622.1">
    <property type="nucleotide sequence ID" value="NZ_CP060825.1"/>
</dbReference>
<proteinExistence type="predicted"/>